<evidence type="ECO:0000313" key="1">
    <source>
        <dbReference type="EMBL" id="SBS83398.1"/>
    </source>
</evidence>
<dbReference type="Gene3D" id="1.20.5.190">
    <property type="match status" value="1"/>
</dbReference>
<protein>
    <recommendedName>
        <fullName evidence="3">Calmodulin binding protein</fullName>
    </recommendedName>
</protein>
<evidence type="ECO:0008006" key="3">
    <source>
        <dbReference type="Google" id="ProtNLM"/>
    </source>
</evidence>
<dbReference type="PROSITE" id="PS50096">
    <property type="entry name" value="IQ"/>
    <property type="match status" value="2"/>
</dbReference>
<name>A0A1A8VVM3_PLAOA</name>
<dbReference type="Proteomes" id="UP000078560">
    <property type="component" value="Unassembled WGS sequence"/>
</dbReference>
<reference evidence="2" key="1">
    <citation type="submission" date="2016-05" db="EMBL/GenBank/DDBJ databases">
        <authorList>
            <person name="Naeem Raeece"/>
        </authorList>
    </citation>
    <scope>NUCLEOTIDE SEQUENCE [LARGE SCALE GENOMIC DNA]</scope>
</reference>
<accession>A0A1A8VVM3</accession>
<sequence>MDLAKLSKYGITSREYKKLLREKKENEEKEKASAIVIQKSYRGFRVRKIYLLYKELLKRVQERINILSCIFLLKKLKKQKLQQQSQMYMTDNVIKIQKTFRGFYSRKYVHDFFKRKRQIIEMDKHVREKKSEILLGLEEKRKKQLLYDKKLKDAKIHNAAKNLHHLVSTKAQRGVYNYKIENIIKEQNVYTKTRFRHIYLQHWRDERNCVTLAMENTGISNSYGVYYVCRENKIGNNNRDTT</sequence>
<proteinExistence type="predicted"/>
<dbReference type="Pfam" id="PF00612">
    <property type="entry name" value="IQ"/>
    <property type="match status" value="2"/>
</dbReference>
<dbReference type="AlphaFoldDB" id="A0A1A8VVM3"/>
<organism evidence="1 2">
    <name type="scientific">Plasmodium ovale curtisi</name>
    <dbReference type="NCBI Taxonomy" id="864141"/>
    <lineage>
        <taxon>Eukaryota</taxon>
        <taxon>Sar</taxon>
        <taxon>Alveolata</taxon>
        <taxon>Apicomplexa</taxon>
        <taxon>Aconoidasida</taxon>
        <taxon>Haemosporida</taxon>
        <taxon>Plasmodiidae</taxon>
        <taxon>Plasmodium</taxon>
        <taxon>Plasmodium (Plasmodium)</taxon>
    </lineage>
</organism>
<dbReference type="InterPro" id="IPR000048">
    <property type="entry name" value="IQ_motif_EF-hand-BS"/>
</dbReference>
<dbReference type="EMBL" id="FLQU01000277">
    <property type="protein sequence ID" value="SBS83398.1"/>
    <property type="molecule type" value="Genomic_DNA"/>
</dbReference>
<dbReference type="SMART" id="SM00015">
    <property type="entry name" value="IQ"/>
    <property type="match status" value="2"/>
</dbReference>
<gene>
    <name evidence="1" type="ORF">POVCU2_0020640</name>
</gene>
<evidence type="ECO:0000313" key="2">
    <source>
        <dbReference type="Proteomes" id="UP000078560"/>
    </source>
</evidence>